<name>A0A8S0ZCL8_ARCPL</name>
<dbReference type="Proteomes" id="UP000494256">
    <property type="component" value="Unassembled WGS sequence"/>
</dbReference>
<protein>
    <submittedName>
        <fullName evidence="1">Uncharacterized protein</fullName>
    </submittedName>
</protein>
<organism evidence="1 2">
    <name type="scientific">Arctia plantaginis</name>
    <name type="common">Wood tiger moth</name>
    <name type="synonym">Phalaena plantaginis</name>
    <dbReference type="NCBI Taxonomy" id="874455"/>
    <lineage>
        <taxon>Eukaryota</taxon>
        <taxon>Metazoa</taxon>
        <taxon>Ecdysozoa</taxon>
        <taxon>Arthropoda</taxon>
        <taxon>Hexapoda</taxon>
        <taxon>Insecta</taxon>
        <taxon>Pterygota</taxon>
        <taxon>Neoptera</taxon>
        <taxon>Endopterygota</taxon>
        <taxon>Lepidoptera</taxon>
        <taxon>Glossata</taxon>
        <taxon>Ditrysia</taxon>
        <taxon>Noctuoidea</taxon>
        <taxon>Erebidae</taxon>
        <taxon>Arctiinae</taxon>
        <taxon>Arctia</taxon>
    </lineage>
</organism>
<sequence>MRVYRPSAQDRCRSYDNDLANDRICKTQIYRLEAIHRIGNKAGSDSDKARTCLTPVSACLTETTEY</sequence>
<comment type="caution">
    <text evidence="1">The sequence shown here is derived from an EMBL/GenBank/DDBJ whole genome shotgun (WGS) entry which is preliminary data.</text>
</comment>
<evidence type="ECO:0000313" key="1">
    <source>
        <dbReference type="EMBL" id="CAB3230140.1"/>
    </source>
</evidence>
<reference evidence="1 2" key="1">
    <citation type="submission" date="2020-04" db="EMBL/GenBank/DDBJ databases">
        <authorList>
            <person name="Wallbank WR R."/>
            <person name="Pardo Diaz C."/>
            <person name="Kozak K."/>
            <person name="Martin S."/>
            <person name="Jiggins C."/>
            <person name="Moest M."/>
            <person name="Warren A I."/>
            <person name="Byers J.R.P. K."/>
            <person name="Montejo-Kovacevich G."/>
            <person name="Yen C E."/>
        </authorList>
    </citation>
    <scope>NUCLEOTIDE SEQUENCE [LARGE SCALE GENOMIC DNA]</scope>
</reference>
<dbReference type="EMBL" id="CADEBD010000287">
    <property type="protein sequence ID" value="CAB3230140.1"/>
    <property type="molecule type" value="Genomic_DNA"/>
</dbReference>
<gene>
    <name evidence="1" type="ORF">APLA_LOCUS4398</name>
</gene>
<dbReference type="OrthoDB" id="2083at2759"/>
<proteinExistence type="predicted"/>
<dbReference type="AlphaFoldDB" id="A0A8S0ZCL8"/>
<accession>A0A8S0ZCL8</accession>
<evidence type="ECO:0000313" key="2">
    <source>
        <dbReference type="Proteomes" id="UP000494256"/>
    </source>
</evidence>